<accession>A0A8H7J1M7</accession>
<sequence length="266" mass="29564">MPMLGFEPNVKKVLDFGNYHINNRASGRSQSPQDRSNFLDKMLPMEQTGKSSRSHTRHATVQNIAAGSDTTAISLTAIIAFLTMNPHTLTTLRKELDNATTSGALSDPAQFTEAQKLPYLQAVILEALRLHPAVGAPMTRVIGPQGAHLAGHYFPPGTKVGVNAWVLHHNPSIFGSDADLFRPERWLTANREERSVLDRNFLAFGSGPRTCIGKNISLLEMSKVVPQIVRKYDFEAVPNEVGEKYSWKTRWFSKPDFKAVVKRRVG</sequence>
<dbReference type="Pfam" id="PF00067">
    <property type="entry name" value="p450"/>
    <property type="match status" value="1"/>
</dbReference>
<dbReference type="OrthoDB" id="3934656at2759"/>
<dbReference type="AlphaFoldDB" id="A0A8H7J1M7"/>
<protein>
    <recommendedName>
        <fullName evidence="8">Cytochrome P450</fullName>
    </recommendedName>
</protein>
<reference evidence="6" key="1">
    <citation type="submission" date="2018-12" db="EMBL/GenBank/DDBJ databases">
        <authorList>
            <person name="Syme R.A."/>
            <person name="Farfan-Caceres L."/>
            <person name="Lichtenzveig J."/>
        </authorList>
    </citation>
    <scope>NUCLEOTIDE SEQUENCE</scope>
    <source>
        <strain evidence="6">Al4</strain>
    </source>
</reference>
<dbReference type="InterPro" id="IPR036396">
    <property type="entry name" value="Cyt_P450_sf"/>
</dbReference>
<keyword evidence="5" id="KW-0503">Monooxygenase</keyword>
<dbReference type="SUPFAM" id="SSF48264">
    <property type="entry name" value="Cytochrome P450"/>
    <property type="match status" value="1"/>
</dbReference>
<dbReference type="GO" id="GO:0005506">
    <property type="term" value="F:iron ion binding"/>
    <property type="evidence" value="ECO:0007669"/>
    <property type="project" value="InterPro"/>
</dbReference>
<dbReference type="Gene3D" id="1.10.630.10">
    <property type="entry name" value="Cytochrome P450"/>
    <property type="match status" value="1"/>
</dbReference>
<dbReference type="InterPro" id="IPR001128">
    <property type="entry name" value="Cyt_P450"/>
</dbReference>
<dbReference type="GO" id="GO:0004497">
    <property type="term" value="F:monooxygenase activity"/>
    <property type="evidence" value="ECO:0007669"/>
    <property type="project" value="UniProtKB-KW"/>
</dbReference>
<evidence type="ECO:0000313" key="6">
    <source>
        <dbReference type="EMBL" id="KAF9696259.1"/>
    </source>
</evidence>
<evidence type="ECO:0000313" key="7">
    <source>
        <dbReference type="Proteomes" id="UP000651452"/>
    </source>
</evidence>
<dbReference type="PANTHER" id="PTHR24305:SF190">
    <property type="entry name" value="P450, PUTATIVE (EUROFUNG)-RELATED"/>
    <property type="match status" value="1"/>
</dbReference>
<keyword evidence="4 5" id="KW-0349">Heme</keyword>
<dbReference type="GO" id="GO:0016705">
    <property type="term" value="F:oxidoreductase activity, acting on paired donors, with incorporation or reduction of molecular oxygen"/>
    <property type="evidence" value="ECO:0007669"/>
    <property type="project" value="InterPro"/>
</dbReference>
<feature type="binding site" description="axial binding residue" evidence="4">
    <location>
        <position position="211"/>
    </location>
    <ligand>
        <name>heme</name>
        <dbReference type="ChEBI" id="CHEBI:30413"/>
    </ligand>
    <ligandPart>
        <name>Fe</name>
        <dbReference type="ChEBI" id="CHEBI:18248"/>
    </ligandPart>
</feature>
<reference evidence="6" key="2">
    <citation type="submission" date="2020-09" db="EMBL/GenBank/DDBJ databases">
        <title>Reference genome assembly for Australian Ascochyta lentis isolate Al4.</title>
        <authorList>
            <person name="Lee R.C."/>
            <person name="Farfan-Caceres L.M."/>
            <person name="Debler J.W."/>
            <person name="Williams A.H."/>
            <person name="Henares B.M."/>
        </authorList>
    </citation>
    <scope>NUCLEOTIDE SEQUENCE</scope>
    <source>
        <strain evidence="6">Al4</strain>
    </source>
</reference>
<evidence type="ECO:0000256" key="2">
    <source>
        <dbReference type="ARBA" id="ARBA00022723"/>
    </source>
</evidence>
<evidence type="ECO:0000256" key="1">
    <source>
        <dbReference type="ARBA" id="ARBA00001971"/>
    </source>
</evidence>
<dbReference type="EMBL" id="RZGK01000010">
    <property type="protein sequence ID" value="KAF9696259.1"/>
    <property type="molecule type" value="Genomic_DNA"/>
</dbReference>
<evidence type="ECO:0000256" key="5">
    <source>
        <dbReference type="RuleBase" id="RU000461"/>
    </source>
</evidence>
<dbReference type="InterPro" id="IPR017972">
    <property type="entry name" value="Cyt_P450_CS"/>
</dbReference>
<dbReference type="PANTHER" id="PTHR24305">
    <property type="entry name" value="CYTOCHROME P450"/>
    <property type="match status" value="1"/>
</dbReference>
<comment type="caution">
    <text evidence="6">The sequence shown here is derived from an EMBL/GenBank/DDBJ whole genome shotgun (WGS) entry which is preliminary data.</text>
</comment>
<dbReference type="InterPro" id="IPR050121">
    <property type="entry name" value="Cytochrome_P450_monoxygenase"/>
</dbReference>
<gene>
    <name evidence="6" type="ORF">EKO04_005773</name>
</gene>
<comment type="similarity">
    <text evidence="5">Belongs to the cytochrome P450 family.</text>
</comment>
<dbReference type="PRINTS" id="PR00385">
    <property type="entry name" value="P450"/>
</dbReference>
<comment type="cofactor">
    <cofactor evidence="1 4">
        <name>heme</name>
        <dbReference type="ChEBI" id="CHEBI:30413"/>
    </cofactor>
</comment>
<evidence type="ECO:0000256" key="4">
    <source>
        <dbReference type="PIRSR" id="PIRSR602401-1"/>
    </source>
</evidence>
<keyword evidence="2 4" id="KW-0479">Metal-binding</keyword>
<keyword evidence="7" id="KW-1185">Reference proteome</keyword>
<keyword evidence="5" id="KW-0560">Oxidoreductase</keyword>
<dbReference type="PROSITE" id="PS00086">
    <property type="entry name" value="CYTOCHROME_P450"/>
    <property type="match status" value="1"/>
</dbReference>
<organism evidence="6 7">
    <name type="scientific">Ascochyta lentis</name>
    <dbReference type="NCBI Taxonomy" id="205686"/>
    <lineage>
        <taxon>Eukaryota</taxon>
        <taxon>Fungi</taxon>
        <taxon>Dikarya</taxon>
        <taxon>Ascomycota</taxon>
        <taxon>Pezizomycotina</taxon>
        <taxon>Dothideomycetes</taxon>
        <taxon>Pleosporomycetidae</taxon>
        <taxon>Pleosporales</taxon>
        <taxon>Pleosporineae</taxon>
        <taxon>Didymellaceae</taxon>
        <taxon>Ascochyta</taxon>
    </lineage>
</organism>
<dbReference type="InterPro" id="IPR002401">
    <property type="entry name" value="Cyt_P450_E_grp-I"/>
</dbReference>
<evidence type="ECO:0008006" key="8">
    <source>
        <dbReference type="Google" id="ProtNLM"/>
    </source>
</evidence>
<dbReference type="PRINTS" id="PR00463">
    <property type="entry name" value="EP450I"/>
</dbReference>
<dbReference type="GO" id="GO:0020037">
    <property type="term" value="F:heme binding"/>
    <property type="evidence" value="ECO:0007669"/>
    <property type="project" value="InterPro"/>
</dbReference>
<evidence type="ECO:0000256" key="3">
    <source>
        <dbReference type="ARBA" id="ARBA00023004"/>
    </source>
</evidence>
<dbReference type="Proteomes" id="UP000651452">
    <property type="component" value="Unassembled WGS sequence"/>
</dbReference>
<name>A0A8H7J1M7_9PLEO</name>
<proteinExistence type="inferred from homology"/>
<keyword evidence="3 4" id="KW-0408">Iron</keyword>